<dbReference type="Pfam" id="PF13280">
    <property type="entry name" value="WYL"/>
    <property type="match status" value="1"/>
</dbReference>
<dbReference type="Pfam" id="PF25583">
    <property type="entry name" value="WCX"/>
    <property type="match status" value="1"/>
</dbReference>
<feature type="domain" description="WYL" evidence="1">
    <location>
        <begin position="147"/>
        <end position="213"/>
    </location>
</feature>
<reference evidence="5" key="1">
    <citation type="submission" date="2013-08" db="EMBL/GenBank/DDBJ databases">
        <title>Intrasporangium oryzae NRRL B-24470.</title>
        <authorList>
            <person name="Liu H."/>
            <person name="Wang G."/>
        </authorList>
    </citation>
    <scope>NUCLEOTIDE SEQUENCE [LARGE SCALE GENOMIC DNA]</scope>
    <source>
        <strain evidence="5">Q5-1</strain>
    </source>
</reference>
<dbReference type="EMBL" id="AWQS01000002">
    <property type="protein sequence ID" value="EWT07943.1"/>
    <property type="molecule type" value="Genomic_DNA"/>
</dbReference>
<dbReference type="PANTHER" id="PTHR34580:SF1">
    <property type="entry name" value="PROTEIN PAFC"/>
    <property type="match status" value="1"/>
</dbReference>
<accession>W9GSY9</accession>
<evidence type="ECO:0000313" key="5">
    <source>
        <dbReference type="Proteomes" id="UP000019494"/>
    </source>
</evidence>
<evidence type="ECO:0000259" key="3">
    <source>
        <dbReference type="Pfam" id="PF25583"/>
    </source>
</evidence>
<keyword evidence="4" id="KW-0647">Proteasome</keyword>
<dbReference type="InterPro" id="IPR051534">
    <property type="entry name" value="CBASS_pafABC_assoc_protein"/>
</dbReference>
<dbReference type="PATRIC" id="fig|584657.3.peg.109"/>
<evidence type="ECO:0000313" key="4">
    <source>
        <dbReference type="EMBL" id="EWT07943.1"/>
    </source>
</evidence>
<dbReference type="RefSeq" id="WP_034712100.1">
    <property type="nucleotide sequence ID" value="NZ_AWQS01000002.1"/>
</dbReference>
<feature type="domain" description="WCX" evidence="3">
    <location>
        <begin position="243"/>
        <end position="316"/>
    </location>
</feature>
<dbReference type="Pfam" id="PF19187">
    <property type="entry name" value="HTH_PafC"/>
    <property type="match status" value="1"/>
</dbReference>
<sequence>MAAARPAPETATQRLQRLLSLVPWLLQHPGVSVAEAAAEFGVTEQQIDDDLNLLFVCGTPGGTHAELIDAQWEDGHIYLSNADDIAAPMRLTRDEAVTLTAGLHALVASLVQPDVVERTLAKLRSASLEVDGPTLDLDIDDGRQHPAMEPIREALSGRRRLHLTYWVPSRDESTERDVDPMRVLNLDGHWYLEGWCHRALGVRLFRLDRIESAIVLEADGTPPEGARPRNLEVDVFVPGEDDLTVVIEAEPDSAWIGDYYPTESVAHRDDGSVLITMKVADPALVQRLMLQLGGSARVVEPADLAERIADEARAALLAYEGPPSVSGAPD</sequence>
<dbReference type="InterPro" id="IPR057727">
    <property type="entry name" value="WCX_dom"/>
</dbReference>
<proteinExistence type="predicted"/>
<feature type="domain" description="PafC HTH" evidence="2">
    <location>
        <begin position="13"/>
        <end position="124"/>
    </location>
</feature>
<dbReference type="PANTHER" id="PTHR34580">
    <property type="match status" value="1"/>
</dbReference>
<dbReference type="PROSITE" id="PS52050">
    <property type="entry name" value="WYL"/>
    <property type="match status" value="1"/>
</dbReference>
<organism evidence="4 5">
    <name type="scientific">Intrasporangium chromatireducens Q5-1</name>
    <dbReference type="NCBI Taxonomy" id="584657"/>
    <lineage>
        <taxon>Bacteria</taxon>
        <taxon>Bacillati</taxon>
        <taxon>Actinomycetota</taxon>
        <taxon>Actinomycetes</taxon>
        <taxon>Micrococcales</taxon>
        <taxon>Intrasporangiaceae</taxon>
        <taxon>Intrasporangium</taxon>
    </lineage>
</organism>
<dbReference type="Proteomes" id="UP000019494">
    <property type="component" value="Unassembled WGS sequence"/>
</dbReference>
<dbReference type="AlphaFoldDB" id="W9GSY9"/>
<dbReference type="InterPro" id="IPR043839">
    <property type="entry name" value="PafC_HTH"/>
</dbReference>
<dbReference type="PIRSF" id="PIRSF016838">
    <property type="entry name" value="PafC"/>
    <property type="match status" value="1"/>
</dbReference>
<gene>
    <name evidence="4" type="ORF">N864_17910</name>
</gene>
<dbReference type="OrthoDB" id="3268930at2"/>
<evidence type="ECO:0000259" key="1">
    <source>
        <dbReference type="Pfam" id="PF13280"/>
    </source>
</evidence>
<dbReference type="InterPro" id="IPR028349">
    <property type="entry name" value="PafC-like"/>
</dbReference>
<comment type="caution">
    <text evidence="4">The sequence shown here is derived from an EMBL/GenBank/DDBJ whole genome shotgun (WGS) entry which is preliminary data.</text>
</comment>
<name>W9GSY9_9MICO</name>
<dbReference type="GO" id="GO:0000502">
    <property type="term" value="C:proteasome complex"/>
    <property type="evidence" value="ECO:0007669"/>
    <property type="project" value="UniProtKB-KW"/>
</dbReference>
<evidence type="ECO:0000259" key="2">
    <source>
        <dbReference type="Pfam" id="PF19187"/>
    </source>
</evidence>
<protein>
    <submittedName>
        <fullName evidence="4">Proteasome protein</fullName>
    </submittedName>
</protein>
<dbReference type="InterPro" id="IPR026881">
    <property type="entry name" value="WYL_dom"/>
</dbReference>
<keyword evidence="5" id="KW-1185">Reference proteome</keyword>